<evidence type="ECO:0000256" key="2">
    <source>
        <dbReference type="ARBA" id="ARBA00022676"/>
    </source>
</evidence>
<proteinExistence type="inferred from homology"/>
<evidence type="ECO:0000313" key="4">
    <source>
        <dbReference type="Proteomes" id="UP000886595"/>
    </source>
</evidence>
<comment type="caution">
    <text evidence="3">The sequence shown here is derived from an EMBL/GenBank/DDBJ whole genome shotgun (WGS) entry which is preliminary data.</text>
</comment>
<keyword evidence="4" id="KW-1185">Reference proteome</keyword>
<evidence type="ECO:0000256" key="1">
    <source>
        <dbReference type="ARBA" id="ARBA00009995"/>
    </source>
</evidence>
<gene>
    <name evidence="3" type="ORF">Bca52824_049271</name>
</gene>
<organism evidence="3 4">
    <name type="scientific">Brassica carinata</name>
    <name type="common">Ethiopian mustard</name>
    <name type="synonym">Abyssinian cabbage</name>
    <dbReference type="NCBI Taxonomy" id="52824"/>
    <lineage>
        <taxon>Eukaryota</taxon>
        <taxon>Viridiplantae</taxon>
        <taxon>Streptophyta</taxon>
        <taxon>Embryophyta</taxon>
        <taxon>Tracheophyta</taxon>
        <taxon>Spermatophyta</taxon>
        <taxon>Magnoliopsida</taxon>
        <taxon>eudicotyledons</taxon>
        <taxon>Gunneridae</taxon>
        <taxon>Pentapetalae</taxon>
        <taxon>rosids</taxon>
        <taxon>malvids</taxon>
        <taxon>Brassicales</taxon>
        <taxon>Brassicaceae</taxon>
        <taxon>Brassiceae</taxon>
        <taxon>Brassica</taxon>
    </lineage>
</organism>
<dbReference type="EMBL" id="JAAMPC010000010">
    <property type="protein sequence ID" value="KAG2289667.1"/>
    <property type="molecule type" value="Genomic_DNA"/>
</dbReference>
<dbReference type="OrthoDB" id="1730040at2759"/>
<sequence length="271" mass="30398">MELMIPFFKAVNMLEEPVQKLMEEMSPPPSCLISDMCLFYTSKLAKTFNIPKILFHGMCCFCLLCMHVLRENLEILESLESDKEYFTVPYFPDKVEFTRPQVPVETYVPGEWKEFLDEIKEADKTSYGVLIFAGSDRYCRGASLIGVFVKTDDGCMVWPVEVDLNFLEPVGKELKLLCEVRPSSSLPATEIEAPFLLSFVDAGSDLARRRRLRPSPLMPRFNPLSLMLSAYLGIPGKQCQAGPPLLVFLAAALPFCVFLRAVAPTSGASDL</sequence>
<keyword evidence="2" id="KW-0328">Glycosyltransferase</keyword>
<dbReference type="PANTHER" id="PTHR48047:SF153">
    <property type="entry name" value="UDP-GLYCOSYLTRANSFERASE 73C5-RELATED"/>
    <property type="match status" value="1"/>
</dbReference>
<dbReference type="SUPFAM" id="SSF53756">
    <property type="entry name" value="UDP-Glycosyltransferase/glycogen phosphorylase"/>
    <property type="match status" value="1"/>
</dbReference>
<keyword evidence="2" id="KW-0808">Transferase</keyword>
<evidence type="ECO:0000313" key="3">
    <source>
        <dbReference type="EMBL" id="KAG2289667.1"/>
    </source>
</evidence>
<name>A0A8X7USW3_BRACI</name>
<dbReference type="GO" id="GO:0035251">
    <property type="term" value="F:UDP-glucosyltransferase activity"/>
    <property type="evidence" value="ECO:0007669"/>
    <property type="project" value="TreeGrafter"/>
</dbReference>
<reference evidence="3 4" key="1">
    <citation type="submission" date="2020-02" db="EMBL/GenBank/DDBJ databases">
        <authorList>
            <person name="Ma Q."/>
            <person name="Huang Y."/>
            <person name="Song X."/>
            <person name="Pei D."/>
        </authorList>
    </citation>
    <scope>NUCLEOTIDE SEQUENCE [LARGE SCALE GENOMIC DNA]</scope>
    <source>
        <strain evidence="3">Sxm20200214</strain>
        <tissue evidence="3">Leaf</tissue>
    </source>
</reference>
<protein>
    <submittedName>
        <fullName evidence="3">Uncharacterized protein</fullName>
    </submittedName>
</protein>
<dbReference type="PANTHER" id="PTHR48047">
    <property type="entry name" value="GLYCOSYLTRANSFERASE"/>
    <property type="match status" value="1"/>
</dbReference>
<dbReference type="Gene3D" id="3.40.50.2000">
    <property type="entry name" value="Glycogen Phosphorylase B"/>
    <property type="match status" value="1"/>
</dbReference>
<accession>A0A8X7USW3</accession>
<dbReference type="Proteomes" id="UP000886595">
    <property type="component" value="Unassembled WGS sequence"/>
</dbReference>
<dbReference type="AlphaFoldDB" id="A0A8X7USW3"/>
<comment type="similarity">
    <text evidence="1">Belongs to the UDP-glycosyltransferase family.</text>
</comment>